<keyword evidence="6 11" id="KW-0949">S-adenosyl-L-methionine</keyword>
<comment type="pathway">
    <text evidence="1 11">Protein modification; peptidyl-diphthamide biosynthesis.</text>
</comment>
<evidence type="ECO:0000256" key="10">
    <source>
        <dbReference type="ARBA" id="ARBA00048403"/>
    </source>
</evidence>
<dbReference type="Gene3D" id="3.40.50.11840">
    <property type="entry name" value="Diphthamide synthesis DPH1/DPH2 domain 1"/>
    <property type="match status" value="1"/>
</dbReference>
<keyword evidence="9" id="KW-0411">Iron-sulfur</keyword>
<evidence type="ECO:0000256" key="1">
    <source>
        <dbReference type="ARBA" id="ARBA00005156"/>
    </source>
</evidence>
<reference evidence="12 13" key="1">
    <citation type="submission" date="2014-02" db="EMBL/GenBank/DDBJ databases">
        <title>Single nucleus genome sequencing reveals high similarity among nuclei of an endomycorrhizal fungus.</title>
        <authorList>
            <person name="Lin K."/>
            <person name="Geurts R."/>
            <person name="Zhang Z."/>
            <person name="Limpens E."/>
            <person name="Saunders D.G."/>
            <person name="Mu D."/>
            <person name="Pang E."/>
            <person name="Cao H."/>
            <person name="Cha H."/>
            <person name="Lin T."/>
            <person name="Zhou Q."/>
            <person name="Shang Y."/>
            <person name="Li Y."/>
            <person name="Ivanov S."/>
            <person name="Sharma T."/>
            <person name="Velzen R.V."/>
            <person name="Ruijter N.D."/>
            <person name="Aanen D.K."/>
            <person name="Win J."/>
            <person name="Kamoun S."/>
            <person name="Bisseling T."/>
            <person name="Huang S."/>
        </authorList>
    </citation>
    <scope>NUCLEOTIDE SEQUENCE [LARGE SCALE GENOMIC DNA]</scope>
    <source>
        <strain evidence="13">DAOM197198w</strain>
    </source>
</reference>
<keyword evidence="7" id="KW-0479">Metal-binding</keyword>
<dbReference type="PANTHER" id="PTHR10762">
    <property type="entry name" value="DIPHTHAMIDE BIOSYNTHESIS PROTEIN"/>
    <property type="match status" value="1"/>
</dbReference>
<evidence type="ECO:0000256" key="4">
    <source>
        <dbReference type="ARBA" id="ARBA00021915"/>
    </source>
</evidence>
<comment type="similarity">
    <text evidence="2 11">Belongs to the DPH1/DPH2 family. DPH1 subfamily.</text>
</comment>
<evidence type="ECO:0000256" key="3">
    <source>
        <dbReference type="ARBA" id="ARBA00012221"/>
    </source>
</evidence>
<sequence>MGLVALQFPEGLLMFACIIADILESFCNIEIIIMGDVTYGACCIDDYTAKALECDFMVHYGHSCLVPVNITTIKTLYVFVDISIDTDHFINTIKLNFENGKKLTIVGTIQFVAAIQAAKKPLENDYSLFVPQAKPLSPGEILGCTSPKLGEQDAIIYLGDGRFHLESIMIANPDIPAFRYDPYSKKFTRERYDHAEMHSLRKHAIDLAKKAKKFGLILGTLGRQGSPKVLEYLEEKMKSRGLDYICILLSEIFPDKLEQFQDIDAWIQIACPRLSIDWGYAFPKPLLTPYEASVVLDAIDWQSVYPMDFYANDSLGPWTPNHGKGKIKR</sequence>
<dbReference type="InterPro" id="IPR016435">
    <property type="entry name" value="DPH1/DPH2"/>
</dbReference>
<dbReference type="Proteomes" id="UP000022910">
    <property type="component" value="Unassembled WGS sequence"/>
</dbReference>
<evidence type="ECO:0000313" key="12">
    <source>
        <dbReference type="EMBL" id="EXX69249.1"/>
    </source>
</evidence>
<name>A0A015KNV0_RHIIW</name>
<accession>A0A015KNV0</accession>
<dbReference type="EC" id="2.5.1.108" evidence="3 11"/>
<dbReference type="InterPro" id="IPR035435">
    <property type="entry name" value="DPH1/DPH2_euk_archaea"/>
</dbReference>
<evidence type="ECO:0000256" key="8">
    <source>
        <dbReference type="ARBA" id="ARBA00023004"/>
    </source>
</evidence>
<evidence type="ECO:0000256" key="7">
    <source>
        <dbReference type="ARBA" id="ARBA00022723"/>
    </source>
</evidence>
<evidence type="ECO:0000256" key="6">
    <source>
        <dbReference type="ARBA" id="ARBA00022691"/>
    </source>
</evidence>
<dbReference type="NCBIfam" id="TIGR00322">
    <property type="entry name" value="diphth2_R"/>
    <property type="match status" value="1"/>
</dbReference>
<comment type="catalytic activity">
    <reaction evidence="10 11">
        <text>L-histidyl-[translation elongation factor 2] + S-adenosyl-L-methionine = 2-[(3S)-amino-3-carboxypropyl]-L-histidyl-[translation elongation factor 2] + S-methyl-5'-thioadenosine + H(+)</text>
        <dbReference type="Rhea" id="RHEA:36783"/>
        <dbReference type="Rhea" id="RHEA-COMP:9748"/>
        <dbReference type="Rhea" id="RHEA-COMP:9749"/>
        <dbReference type="ChEBI" id="CHEBI:15378"/>
        <dbReference type="ChEBI" id="CHEBI:17509"/>
        <dbReference type="ChEBI" id="CHEBI:29979"/>
        <dbReference type="ChEBI" id="CHEBI:59789"/>
        <dbReference type="ChEBI" id="CHEBI:73995"/>
        <dbReference type="EC" id="2.5.1.108"/>
    </reaction>
</comment>
<evidence type="ECO:0000256" key="11">
    <source>
        <dbReference type="PIRNR" id="PIRNR004967"/>
    </source>
</evidence>
<dbReference type="GO" id="GO:0046872">
    <property type="term" value="F:metal ion binding"/>
    <property type="evidence" value="ECO:0007669"/>
    <property type="project" value="UniProtKB-KW"/>
</dbReference>
<evidence type="ECO:0000256" key="9">
    <source>
        <dbReference type="ARBA" id="ARBA00023014"/>
    </source>
</evidence>
<dbReference type="FunFam" id="3.40.50.11860:FF:000002">
    <property type="entry name" value="2-(3-amino-3-carboxypropyl)histidine synthase subunit 1"/>
    <property type="match status" value="1"/>
</dbReference>
<evidence type="ECO:0000256" key="5">
    <source>
        <dbReference type="ARBA" id="ARBA00022679"/>
    </source>
</evidence>
<evidence type="ECO:0000313" key="13">
    <source>
        <dbReference type="Proteomes" id="UP000022910"/>
    </source>
</evidence>
<comment type="caution">
    <text evidence="12">The sequence shown here is derived from an EMBL/GenBank/DDBJ whole genome shotgun (WGS) entry which is preliminary data.</text>
</comment>
<proteinExistence type="inferred from homology"/>
<keyword evidence="11" id="KW-0004">4Fe-4S</keyword>
<dbReference type="SFLD" id="SFLDS00032">
    <property type="entry name" value="Radical_SAM_3-amino-3-carboxyp"/>
    <property type="match status" value="1"/>
</dbReference>
<comment type="cofactor">
    <cofactor evidence="11">
        <name>[4Fe-4S] cluster</name>
        <dbReference type="ChEBI" id="CHEBI:49883"/>
    </cofactor>
    <text evidence="11">Binds 1 [4Fe-4S] cluster per subunit. The cluster is coordinated with 3 cysteines and an exchangeable S-adenosyl-L-methionine.</text>
</comment>
<dbReference type="Gene3D" id="3.40.50.11860">
    <property type="entry name" value="Diphthamide synthesis DPH1/DPH2 domain 3"/>
    <property type="match status" value="1"/>
</dbReference>
<keyword evidence="5 11" id="KW-0808">Transferase</keyword>
<gene>
    <name evidence="12" type="ORF">RirG_097840</name>
</gene>
<dbReference type="GO" id="GO:0051539">
    <property type="term" value="F:4 iron, 4 sulfur cluster binding"/>
    <property type="evidence" value="ECO:0007669"/>
    <property type="project" value="UniProtKB-UniRule"/>
</dbReference>
<protein>
    <recommendedName>
        <fullName evidence="4 11">2-(3-amino-3-carboxypropyl)histidine synthase subunit 1</fullName>
        <ecNumber evidence="3 11">2.5.1.108</ecNumber>
    </recommendedName>
</protein>
<dbReference type="FunFam" id="3.40.50.11850:FF:000001">
    <property type="entry name" value="2-(3-amino-3-carboxypropyl)histidine synthase subunit 1"/>
    <property type="match status" value="1"/>
</dbReference>
<evidence type="ECO:0000256" key="2">
    <source>
        <dbReference type="ARBA" id="ARBA00010173"/>
    </source>
</evidence>
<dbReference type="EMBL" id="JEMT01016910">
    <property type="protein sequence ID" value="EXX69249.1"/>
    <property type="molecule type" value="Genomic_DNA"/>
</dbReference>
<dbReference type="GO" id="GO:0017183">
    <property type="term" value="P:protein histidyl modification to diphthamide"/>
    <property type="evidence" value="ECO:0007669"/>
    <property type="project" value="UniProtKB-UniRule"/>
</dbReference>
<dbReference type="GO" id="GO:0090560">
    <property type="term" value="F:2-(3-amino-3-carboxypropyl)histidine synthase activity"/>
    <property type="evidence" value="ECO:0007669"/>
    <property type="project" value="UniProtKB-UniRule"/>
</dbReference>
<comment type="function">
    <text evidence="11">Catalyzes the first step of diphthamide biosynthesis, a post-translational modification of histidine which occurs in elongation factor 2.</text>
</comment>
<keyword evidence="8" id="KW-0408">Iron</keyword>
<dbReference type="AlphaFoldDB" id="A0A015KNV0"/>
<dbReference type="FunFam" id="3.40.50.11840:FF:000001">
    <property type="entry name" value="2-(3-amino-3-carboxypropyl)histidine synthase subunit 1"/>
    <property type="match status" value="1"/>
</dbReference>
<dbReference type="PANTHER" id="PTHR10762:SF1">
    <property type="entry name" value="2-(3-AMINO-3-CARBOXYPROPYL)HISTIDINE SYNTHASE SUBUNIT 1"/>
    <property type="match status" value="1"/>
</dbReference>
<dbReference type="PIRSF" id="PIRSF004967">
    <property type="entry name" value="DPH1"/>
    <property type="match status" value="1"/>
</dbReference>
<dbReference type="InterPro" id="IPR042264">
    <property type="entry name" value="DPH1/DPH2_2"/>
</dbReference>
<dbReference type="Gene3D" id="3.40.50.11850">
    <property type="entry name" value="Diphthamide synthesis DPH1/DPH2 domain 2"/>
    <property type="match status" value="1"/>
</dbReference>
<dbReference type="HOGENOM" id="CLU_037146_1_0_1"/>
<dbReference type="UniPathway" id="UPA00559"/>
<keyword evidence="13" id="KW-1185">Reference proteome</keyword>
<dbReference type="Pfam" id="PF01866">
    <property type="entry name" value="Diphthamide_syn"/>
    <property type="match status" value="1"/>
</dbReference>
<dbReference type="InterPro" id="IPR042263">
    <property type="entry name" value="DPH1/DPH2_1"/>
</dbReference>
<dbReference type="InterPro" id="IPR042265">
    <property type="entry name" value="DPH1/DPH2_3"/>
</dbReference>
<organism evidence="12 13">
    <name type="scientific">Rhizophagus irregularis (strain DAOM 197198w)</name>
    <name type="common">Glomus intraradices</name>
    <dbReference type="NCBI Taxonomy" id="1432141"/>
    <lineage>
        <taxon>Eukaryota</taxon>
        <taxon>Fungi</taxon>
        <taxon>Fungi incertae sedis</taxon>
        <taxon>Mucoromycota</taxon>
        <taxon>Glomeromycotina</taxon>
        <taxon>Glomeromycetes</taxon>
        <taxon>Glomerales</taxon>
        <taxon>Glomeraceae</taxon>
        <taxon>Rhizophagus</taxon>
    </lineage>
</organism>